<evidence type="ECO:0000313" key="8">
    <source>
        <dbReference type="EMBL" id="QKG04086.1"/>
    </source>
</evidence>
<dbReference type="EC" id="2.7.7.6" evidence="1"/>
<keyword evidence="3" id="KW-0808">Transferase</keyword>
<proteinExistence type="predicted"/>
<evidence type="ECO:0000256" key="3">
    <source>
        <dbReference type="ARBA" id="ARBA00022679"/>
    </source>
</evidence>
<keyword evidence="6" id="KW-0472">Membrane</keyword>
<dbReference type="GO" id="GO:0006351">
    <property type="term" value="P:DNA-templated transcription"/>
    <property type="evidence" value="ECO:0007669"/>
    <property type="project" value="InterPro"/>
</dbReference>
<dbReference type="InterPro" id="IPR045867">
    <property type="entry name" value="DNA-dir_RpoC_beta_prime"/>
</dbReference>
<dbReference type="PANTHER" id="PTHR19376">
    <property type="entry name" value="DNA-DIRECTED RNA POLYMERASE"/>
    <property type="match status" value="1"/>
</dbReference>
<evidence type="ECO:0000256" key="6">
    <source>
        <dbReference type="SAM" id="Phobius"/>
    </source>
</evidence>
<keyword evidence="4" id="KW-0548">Nucleotidyltransferase</keyword>
<evidence type="ECO:0000256" key="4">
    <source>
        <dbReference type="ARBA" id="ARBA00022695"/>
    </source>
</evidence>
<dbReference type="SMART" id="SM00663">
    <property type="entry name" value="RPOLA_N"/>
    <property type="match status" value="1"/>
</dbReference>
<name>A0A6M8NKP2_BABGI</name>
<dbReference type="Gene3D" id="2.40.40.20">
    <property type="match status" value="1"/>
</dbReference>
<evidence type="ECO:0000259" key="7">
    <source>
        <dbReference type="SMART" id="SM00663"/>
    </source>
</evidence>
<dbReference type="GO" id="GO:0000428">
    <property type="term" value="C:DNA-directed RNA polymerase complex"/>
    <property type="evidence" value="ECO:0007669"/>
    <property type="project" value="UniProtKB-KW"/>
</dbReference>
<dbReference type="EMBL" id="MN481613">
    <property type="protein sequence ID" value="QKG04086.1"/>
    <property type="molecule type" value="Genomic_DNA"/>
</dbReference>
<evidence type="ECO:0000256" key="2">
    <source>
        <dbReference type="ARBA" id="ARBA00022478"/>
    </source>
</evidence>
<keyword evidence="2 8" id="KW-0240">DNA-directed RNA polymerase</keyword>
<feature type="transmembrane region" description="Helical" evidence="6">
    <location>
        <begin position="99"/>
        <end position="116"/>
    </location>
</feature>
<dbReference type="SUPFAM" id="SSF64484">
    <property type="entry name" value="beta and beta-prime subunits of DNA dependent RNA-polymerase"/>
    <property type="match status" value="1"/>
</dbReference>
<feature type="transmembrane region" description="Helical" evidence="6">
    <location>
        <begin position="155"/>
        <end position="174"/>
    </location>
</feature>
<dbReference type="Pfam" id="PF00623">
    <property type="entry name" value="RNA_pol_Rpb1_2"/>
    <property type="match status" value="1"/>
</dbReference>
<keyword evidence="5" id="KW-0804">Transcription</keyword>
<sequence length="537" mass="63881">MFNYINLNFFLIYSLDLLKLIIRKNKEKHIIGLLDSSSIFLHKKKRFRPGGLFCEEIFGYLYICLKHKCKPLKFNKNLILNIICSKCKTKMKYNSYRKYRFGAIFFNFPIFNFLYFDIFSNNLILFDLISPFKSYNLYSIKYVTYYDKFYIPRVLFSYDSLIISVFLNFINLFYKFFSTLEIFKYKLNLIKLYNKTLFKQLLSTHTNINHIYLFKNIFLLLFPILPIGLRKYNRISNSLILNSKFNILYKFIIDVNNKILNEDYYFQYNIKYIFMLFTLIKILLTYTNLQSIFNYNITIYSKLQGKYGIFRQNLLGFRVDYSGRAVIISSPDLYLDSIGLPITMLKYSLNNIIFKDSNKISEEEIKIYYNSDLLNLNLFNNLNKFSFIVNRAPTLHKMNTQSFYPMFTEGRAIKFMPILCVGYNADFDGDQMGVFSILFNSSLLESLNTLRPIVNLLSSTNKKNILNLTQGALLGLNILSIYNYFNFIKYYIINNYTTLIELNTNNILINTPLLLRYNYYFYLTTIGRSLLNIKLIK</sequence>
<keyword evidence="6" id="KW-0812">Transmembrane</keyword>
<gene>
    <name evidence="8" type="primary">RpoC1</name>
</gene>
<dbReference type="GO" id="GO:0003899">
    <property type="term" value="F:DNA-directed RNA polymerase activity"/>
    <property type="evidence" value="ECO:0007669"/>
    <property type="project" value="UniProtKB-EC"/>
</dbReference>
<evidence type="ECO:0000256" key="5">
    <source>
        <dbReference type="ARBA" id="ARBA00023163"/>
    </source>
</evidence>
<feature type="transmembrane region" description="Helical" evidence="6">
    <location>
        <begin position="519"/>
        <end position="536"/>
    </location>
</feature>
<feature type="transmembrane region" description="Helical" evidence="6">
    <location>
        <begin position="465"/>
        <end position="485"/>
    </location>
</feature>
<dbReference type="AlphaFoldDB" id="A0A6M8NKP2"/>
<keyword evidence="6" id="KW-1133">Transmembrane helix</keyword>
<reference evidence="8" key="1">
    <citation type="journal article" date="2020" name="Parasit. Vectors">
        <title>Annotation and characterization of Babesia gibsoni apicoplast genome.</title>
        <authorList>
            <person name="Liu Q."/>
            <person name="Yu L."/>
            <person name="Jiang F."/>
            <person name="Li M."/>
            <person name="Zhan X."/>
            <person name="Huang Y."/>
            <person name="Wang S."/>
            <person name="Du X."/>
            <person name="He L."/>
            <person name="Zhao J."/>
        </authorList>
    </citation>
    <scope>NUCLEOTIDE SEQUENCE</scope>
    <source>
        <strain evidence="8">Wuhan</strain>
    </source>
</reference>
<dbReference type="GO" id="GO:0003677">
    <property type="term" value="F:DNA binding"/>
    <property type="evidence" value="ECO:0007669"/>
    <property type="project" value="InterPro"/>
</dbReference>
<evidence type="ECO:0000256" key="1">
    <source>
        <dbReference type="ARBA" id="ARBA00012418"/>
    </source>
</evidence>
<dbReference type="InterPro" id="IPR006592">
    <property type="entry name" value="RNA_pol_N"/>
</dbReference>
<protein>
    <recommendedName>
        <fullName evidence="1">DNA-directed RNA polymerase</fullName>
        <ecNumber evidence="1">2.7.7.6</ecNumber>
    </recommendedName>
</protein>
<dbReference type="InterPro" id="IPR000722">
    <property type="entry name" value="RNA_pol_asu"/>
</dbReference>
<organism evidence="8">
    <name type="scientific">Babesia gibsoni</name>
    <dbReference type="NCBI Taxonomy" id="33632"/>
    <lineage>
        <taxon>Eukaryota</taxon>
        <taxon>Sar</taxon>
        <taxon>Alveolata</taxon>
        <taxon>Apicomplexa</taxon>
        <taxon>Aconoidasida</taxon>
        <taxon>Piroplasmida</taxon>
        <taxon>Babesiidae</taxon>
        <taxon>Babesia</taxon>
    </lineage>
</organism>
<feature type="domain" description="RNA polymerase N-terminal" evidence="7">
    <location>
        <begin position="215"/>
        <end position="480"/>
    </location>
</feature>
<feature type="transmembrane region" description="Helical" evidence="6">
    <location>
        <begin position="211"/>
        <end position="229"/>
    </location>
</feature>
<feature type="transmembrane region" description="Helical" evidence="6">
    <location>
        <begin position="270"/>
        <end position="289"/>
    </location>
</feature>
<accession>A0A6M8NKP2</accession>